<dbReference type="Pfam" id="PF02922">
    <property type="entry name" value="CBM_48"/>
    <property type="match status" value="1"/>
</dbReference>
<dbReference type="SUPFAM" id="SSF51445">
    <property type="entry name" value="(Trans)glycosidases"/>
    <property type="match status" value="1"/>
</dbReference>
<dbReference type="Pfam" id="PF11852">
    <property type="entry name" value="Pullul_strch_C"/>
    <property type="match status" value="1"/>
</dbReference>
<comment type="caution">
    <text evidence="6">The sequence shown here is derived from an EMBL/GenBank/DDBJ whole genome shotgun (WGS) entry which is preliminary data.</text>
</comment>
<dbReference type="InterPro" id="IPR013783">
    <property type="entry name" value="Ig-like_fold"/>
</dbReference>
<evidence type="ECO:0000259" key="5">
    <source>
        <dbReference type="Pfam" id="PF17967"/>
    </source>
</evidence>
<dbReference type="Gene3D" id="3.20.20.80">
    <property type="entry name" value="Glycosidases"/>
    <property type="match status" value="1"/>
</dbReference>
<dbReference type="SUPFAM" id="SSF81296">
    <property type="entry name" value="E set domains"/>
    <property type="match status" value="2"/>
</dbReference>
<dbReference type="CDD" id="cd02860">
    <property type="entry name" value="E_set_Pullulanase"/>
    <property type="match status" value="1"/>
</dbReference>
<evidence type="ECO:0000313" key="7">
    <source>
        <dbReference type="Proteomes" id="UP000557899"/>
    </source>
</evidence>
<feature type="compositionally biased region" description="Polar residues" evidence="2">
    <location>
        <begin position="483"/>
        <end position="503"/>
    </location>
</feature>
<dbReference type="Pfam" id="PF17967">
    <property type="entry name" value="Pullulanase_N2"/>
    <property type="match status" value="1"/>
</dbReference>
<dbReference type="Gene3D" id="2.60.40.1130">
    <property type="entry name" value="Rab geranylgeranyltransferase alpha-subunit, insert domain"/>
    <property type="match status" value="1"/>
</dbReference>
<dbReference type="InterPro" id="IPR017853">
    <property type="entry name" value="GH"/>
</dbReference>
<feature type="domain" description="Pullulanase N2" evidence="5">
    <location>
        <begin position="5"/>
        <end position="44"/>
    </location>
</feature>
<reference evidence="6 7" key="1">
    <citation type="journal article" date="2020" name="Biotechnol. Biofuels">
        <title>New insights from the biogas microbiome by comprehensive genome-resolved metagenomics of nearly 1600 species originating from multiple anaerobic digesters.</title>
        <authorList>
            <person name="Campanaro S."/>
            <person name="Treu L."/>
            <person name="Rodriguez-R L.M."/>
            <person name="Kovalovszki A."/>
            <person name="Ziels R.M."/>
            <person name="Maus I."/>
            <person name="Zhu X."/>
            <person name="Kougias P.G."/>
            <person name="Basile A."/>
            <person name="Luo G."/>
            <person name="Schluter A."/>
            <person name="Konstantinidis K.T."/>
            <person name="Angelidaki I."/>
        </authorList>
    </citation>
    <scope>NUCLEOTIDE SEQUENCE [LARGE SCALE GENOMIC DNA]</scope>
    <source>
        <strain evidence="6">AS15tlH2ME_198</strain>
    </source>
</reference>
<sequence>HTLGVDLDRAAIEDALKGDLMIVARDAEGNTAAATHIQIPGILDALYADEARAQDLGLTFADGVPSLRLWAPTALSVDLQIFDNAEGTGEPTVVAMERQADGSWTATGEEAWKNRAYIYDVEVYVPSTGKVENNLVTDPYSVGLAVNSTHSIILDLNDPAFMPEVWLNNESPVIENESARSIYELHIRDFSISDETVPQELRGTYEAFALEDTAGVNHLRDLSDAGMNTIHLLPSFDLATIEEQRSEQAVPDIPDAGPASPVQQAAVMAVADQDGFNWGYDPYHYTVPEGSYASDPNQNGGNRTAAFRQMVGGLHSLEYQVVLDQVFNHTAQSGQGEKSVLDRVVPGYYHRLMPNGSVAKSTCCENIATEHAMAEQLMIDSAVTWVRDYRVDGFRFDLMGHHSVENMVAVQDALAQLTVEADGVDGSKVYIYGEGWNFGDDVQNNLRFTQATQGQLDGTGIGAFNDRLRDAVHGGGPFDESKSQNQGFGTGNYTDPNAMNSGSDAELANLRHQQDLIRLGMAGNLKDYSFVTSSGSEQTGVELDYNGAPAGFATSPEENVNYVDAHDNETLYDLGVWKLPADSTMDTRVRMNTVSLSTVMLGQSPAFWHAGTDLLRSKSMDRNSYNSGDHFNEIDWAGQEHNFGVGLPPAGDNEGQWGNMRPFLANPENVASPEDIAMSHAQALELLRLRSEHPLLTLG</sequence>
<dbReference type="InterPro" id="IPR004193">
    <property type="entry name" value="Glyco_hydro_13_N"/>
</dbReference>
<evidence type="ECO:0000313" key="6">
    <source>
        <dbReference type="EMBL" id="NLA55034.1"/>
    </source>
</evidence>
<dbReference type="InterPro" id="IPR014756">
    <property type="entry name" value="Ig_E-set"/>
</dbReference>
<feature type="domain" description="Glycoside hydrolase family 13 N-terminal" evidence="3">
    <location>
        <begin position="56"/>
        <end position="141"/>
    </location>
</feature>
<feature type="domain" description="Alpha-1,6-glucosidases pullulanase-type C-terminal" evidence="4">
    <location>
        <begin position="639"/>
        <end position="698"/>
    </location>
</feature>
<evidence type="ECO:0000256" key="2">
    <source>
        <dbReference type="SAM" id="MobiDB-lite"/>
    </source>
</evidence>
<dbReference type="Gene3D" id="2.60.40.10">
    <property type="entry name" value="Immunoglobulins"/>
    <property type="match status" value="1"/>
</dbReference>
<feature type="non-terminal residue" evidence="6">
    <location>
        <position position="1"/>
    </location>
</feature>
<organism evidence="6 7">
    <name type="scientific">Corynebacterium humireducens</name>
    <dbReference type="NCBI Taxonomy" id="1223514"/>
    <lineage>
        <taxon>Bacteria</taxon>
        <taxon>Bacillati</taxon>
        <taxon>Actinomycetota</taxon>
        <taxon>Actinomycetes</taxon>
        <taxon>Mycobacteriales</taxon>
        <taxon>Corynebacteriaceae</taxon>
        <taxon>Corynebacterium</taxon>
    </lineage>
</organism>
<dbReference type="InterPro" id="IPR040671">
    <property type="entry name" value="Pullulanase_N2"/>
</dbReference>
<dbReference type="InterPro" id="IPR024561">
    <property type="entry name" value="Pullul_strch_C"/>
</dbReference>
<accession>A0A7X6PMY6</accession>
<evidence type="ECO:0000259" key="3">
    <source>
        <dbReference type="Pfam" id="PF02922"/>
    </source>
</evidence>
<dbReference type="Proteomes" id="UP000557899">
    <property type="component" value="Unassembled WGS sequence"/>
</dbReference>
<evidence type="ECO:0000256" key="1">
    <source>
        <dbReference type="ARBA" id="ARBA00008061"/>
    </source>
</evidence>
<dbReference type="CDD" id="cd11341">
    <property type="entry name" value="AmyAc_Pullulanase_LD-like"/>
    <property type="match status" value="1"/>
</dbReference>
<evidence type="ECO:0000259" key="4">
    <source>
        <dbReference type="Pfam" id="PF11852"/>
    </source>
</evidence>
<gene>
    <name evidence="6" type="primary">pulA</name>
    <name evidence="6" type="ORF">GX859_01845</name>
</gene>
<dbReference type="NCBIfam" id="TIGR02103">
    <property type="entry name" value="pullul_strch"/>
    <property type="match status" value="1"/>
</dbReference>
<name>A0A7X6PMY6_9CORY</name>
<dbReference type="GO" id="GO:0005975">
    <property type="term" value="P:carbohydrate metabolic process"/>
    <property type="evidence" value="ECO:0007669"/>
    <property type="project" value="InterPro"/>
</dbReference>
<dbReference type="InterPro" id="IPR011839">
    <property type="entry name" value="Pullul_strch"/>
</dbReference>
<dbReference type="GO" id="GO:0051060">
    <property type="term" value="F:pullulanase activity"/>
    <property type="evidence" value="ECO:0007669"/>
    <property type="project" value="InterPro"/>
</dbReference>
<feature type="non-terminal residue" evidence="6">
    <location>
        <position position="699"/>
    </location>
</feature>
<dbReference type="EMBL" id="JAAZHI010000040">
    <property type="protein sequence ID" value="NLA55034.1"/>
    <property type="molecule type" value="Genomic_DNA"/>
</dbReference>
<dbReference type="AlphaFoldDB" id="A0A7X6PMY6"/>
<dbReference type="PANTHER" id="PTHR43002">
    <property type="entry name" value="GLYCOGEN DEBRANCHING ENZYME"/>
    <property type="match status" value="1"/>
</dbReference>
<feature type="region of interest" description="Disordered" evidence="2">
    <location>
        <begin position="473"/>
        <end position="503"/>
    </location>
</feature>
<protein>
    <submittedName>
        <fullName evidence="6">Pullulanase-type alpha-1,6-glucosidase</fullName>
    </submittedName>
</protein>
<comment type="similarity">
    <text evidence="1">Belongs to the glycosyl hydrolase 13 family.</text>
</comment>
<proteinExistence type="inferred from homology"/>